<evidence type="ECO:0000313" key="2">
    <source>
        <dbReference type="Proteomes" id="UP000033451"/>
    </source>
</evidence>
<name>A0A0F0LSQ5_9MICO</name>
<dbReference type="Proteomes" id="UP000033451">
    <property type="component" value="Unassembled WGS sequence"/>
</dbReference>
<sequence>MARMGSPFVYVAGDRLSVAELSAARIDGDLVEVGDAFMPADAIETPAIRAASLAQLVPANTALVGRSAAWVHGALLPLPERQSVQRAVAHRIGQPVDRRLVYSDQGLPADAVELCGGVAVTSAVYTTTDLARAGDEVAVRALCDAHPAPAVRVRDAYALLQAAGPLHHKRRGLAMLEALIDELRTT</sequence>
<evidence type="ECO:0000313" key="1">
    <source>
        <dbReference type="EMBL" id="KJL35729.1"/>
    </source>
</evidence>
<comment type="caution">
    <text evidence="1">The sequence shown here is derived from an EMBL/GenBank/DDBJ whole genome shotgun (WGS) entry which is preliminary data.</text>
</comment>
<dbReference type="EMBL" id="JYIY01000077">
    <property type="protein sequence ID" value="KJL35729.1"/>
    <property type="molecule type" value="Genomic_DNA"/>
</dbReference>
<keyword evidence="2" id="KW-1185">Reference proteome</keyword>
<reference evidence="1 2" key="1">
    <citation type="submission" date="2015-02" db="EMBL/GenBank/DDBJ databases">
        <title>Draft genome sequences of ten Microbacterium spp. with emphasis on heavy metal contaminated environments.</title>
        <authorList>
            <person name="Corretto E."/>
        </authorList>
    </citation>
    <scope>NUCLEOTIDE SEQUENCE [LARGE SCALE GENOMIC DNA]</scope>
    <source>
        <strain evidence="1 2">DSM 18659</strain>
    </source>
</reference>
<organism evidence="1 2">
    <name type="scientific">Microbacterium ginsengisoli</name>
    <dbReference type="NCBI Taxonomy" id="400772"/>
    <lineage>
        <taxon>Bacteria</taxon>
        <taxon>Bacillati</taxon>
        <taxon>Actinomycetota</taxon>
        <taxon>Actinomycetes</taxon>
        <taxon>Micrococcales</taxon>
        <taxon>Microbacteriaceae</taxon>
        <taxon>Microbacterium</taxon>
    </lineage>
</organism>
<protein>
    <submittedName>
        <fullName evidence="1">Uncharacterized protein</fullName>
    </submittedName>
</protein>
<dbReference type="PATRIC" id="fig|400772.4.peg.2178"/>
<gene>
    <name evidence="1" type="ORF">RR49_02162</name>
</gene>
<dbReference type="STRING" id="400772.RR49_02162"/>
<dbReference type="AlphaFoldDB" id="A0A0F0LSQ5"/>
<proteinExistence type="predicted"/>
<accession>A0A0F0LSQ5</accession>